<proteinExistence type="inferred from homology"/>
<sequence length="266" mass="29337">MNRIQQLFQEKTENVLSVYFTAGFPHLDDTRTVLRSLADAGADVIEIGIPFSDPVADGPTIQQSNQQALDNGMTLQTLFAQLEGIRAEVDTPLILMGYVNPIIQYGVEAFCQKCADIGIDGMILPDLPLPVFQEEYAELFKQHGLLNIFLITPQTSEKRIRQIDEASEGFIYMVATAGTTGARQGISDEQEAYFARIRAMQLKNPTLIGFGISNHDTFARACQHASGAIIGSAFINLLHKSENLSDDIRTFVHDVKGEAVELSKED</sequence>
<dbReference type="GO" id="GO:0004834">
    <property type="term" value="F:tryptophan synthase activity"/>
    <property type="evidence" value="ECO:0007669"/>
    <property type="project" value="UniProtKB-UniRule"/>
</dbReference>
<keyword evidence="6 9" id="KW-0057">Aromatic amino acid biosynthesis</keyword>
<comment type="catalytic activity">
    <reaction evidence="8 9">
        <text>(1S,2R)-1-C-(indol-3-yl)glycerol 3-phosphate + L-serine = D-glyceraldehyde 3-phosphate + L-tryptophan + H2O</text>
        <dbReference type="Rhea" id="RHEA:10532"/>
        <dbReference type="ChEBI" id="CHEBI:15377"/>
        <dbReference type="ChEBI" id="CHEBI:33384"/>
        <dbReference type="ChEBI" id="CHEBI:57912"/>
        <dbReference type="ChEBI" id="CHEBI:58866"/>
        <dbReference type="ChEBI" id="CHEBI:59776"/>
        <dbReference type="EC" id="4.2.1.20"/>
    </reaction>
</comment>
<dbReference type="InterPro" id="IPR013785">
    <property type="entry name" value="Aldolase_TIM"/>
</dbReference>
<evidence type="ECO:0000256" key="3">
    <source>
        <dbReference type="ARBA" id="ARBA00011270"/>
    </source>
</evidence>
<dbReference type="EMBL" id="FNFO01000005">
    <property type="protein sequence ID" value="SDL29691.1"/>
    <property type="molecule type" value="Genomic_DNA"/>
</dbReference>
<dbReference type="InterPro" id="IPR018204">
    <property type="entry name" value="Trp_synthase_alpha_AS"/>
</dbReference>
<keyword evidence="4 9" id="KW-0028">Amino-acid biosynthesis</keyword>
<keyword evidence="5 9" id="KW-0822">Tryptophan biosynthesis</keyword>
<name>A0A1G9IX65_9BACT</name>
<accession>A0A1G9IX65</accession>
<dbReference type="Pfam" id="PF00290">
    <property type="entry name" value="Trp_syntA"/>
    <property type="match status" value="1"/>
</dbReference>
<dbReference type="RefSeq" id="WP_089683129.1">
    <property type="nucleotide sequence ID" value="NZ_FNFO01000005.1"/>
</dbReference>
<dbReference type="NCBIfam" id="TIGR00262">
    <property type="entry name" value="trpA"/>
    <property type="match status" value="1"/>
</dbReference>
<feature type="active site" description="Proton acceptor" evidence="9">
    <location>
        <position position="57"/>
    </location>
</feature>
<evidence type="ECO:0000256" key="9">
    <source>
        <dbReference type="HAMAP-Rule" id="MF_00131"/>
    </source>
</evidence>
<dbReference type="InterPro" id="IPR011060">
    <property type="entry name" value="RibuloseP-bd_barrel"/>
</dbReference>
<dbReference type="HAMAP" id="MF_00131">
    <property type="entry name" value="Trp_synth_alpha"/>
    <property type="match status" value="1"/>
</dbReference>
<evidence type="ECO:0000256" key="6">
    <source>
        <dbReference type="ARBA" id="ARBA00023141"/>
    </source>
</evidence>
<comment type="function">
    <text evidence="1 9">The alpha subunit is responsible for the aldol cleavage of indoleglycerol phosphate to indole and glyceraldehyde 3-phosphate.</text>
</comment>
<comment type="similarity">
    <text evidence="9 10">Belongs to the TrpA family.</text>
</comment>
<keyword evidence="7 9" id="KW-0456">Lyase</keyword>
<dbReference type="UniPathway" id="UPA00035">
    <property type="reaction ID" value="UER00044"/>
</dbReference>
<dbReference type="OrthoDB" id="9804578at2"/>
<evidence type="ECO:0000256" key="4">
    <source>
        <dbReference type="ARBA" id="ARBA00022605"/>
    </source>
</evidence>
<dbReference type="PROSITE" id="PS00167">
    <property type="entry name" value="TRP_SYNTHASE_ALPHA"/>
    <property type="match status" value="1"/>
</dbReference>
<gene>
    <name evidence="9" type="primary">trpA</name>
    <name evidence="11" type="ORF">SAMN05421823_105135</name>
</gene>
<dbReference type="CDD" id="cd04724">
    <property type="entry name" value="Tryptophan_synthase_alpha"/>
    <property type="match status" value="1"/>
</dbReference>
<organism evidence="11 12">
    <name type="scientific">Catalinimonas alkaloidigena</name>
    <dbReference type="NCBI Taxonomy" id="1075417"/>
    <lineage>
        <taxon>Bacteria</taxon>
        <taxon>Pseudomonadati</taxon>
        <taxon>Bacteroidota</taxon>
        <taxon>Cytophagia</taxon>
        <taxon>Cytophagales</taxon>
        <taxon>Catalimonadaceae</taxon>
        <taxon>Catalinimonas</taxon>
    </lineage>
</organism>
<comment type="pathway">
    <text evidence="2 9">Amino-acid biosynthesis; L-tryptophan biosynthesis; L-tryptophan from chorismate: step 5/5.</text>
</comment>
<evidence type="ECO:0000313" key="11">
    <source>
        <dbReference type="EMBL" id="SDL29691.1"/>
    </source>
</evidence>
<dbReference type="Gene3D" id="3.20.20.70">
    <property type="entry name" value="Aldolase class I"/>
    <property type="match status" value="1"/>
</dbReference>
<dbReference type="Proteomes" id="UP000198510">
    <property type="component" value="Unassembled WGS sequence"/>
</dbReference>
<dbReference type="FunFam" id="3.20.20.70:FF:000037">
    <property type="entry name" value="Tryptophan synthase alpha chain"/>
    <property type="match status" value="1"/>
</dbReference>
<evidence type="ECO:0000256" key="8">
    <source>
        <dbReference type="ARBA" id="ARBA00049047"/>
    </source>
</evidence>
<dbReference type="PANTHER" id="PTHR43406">
    <property type="entry name" value="TRYPTOPHAN SYNTHASE, ALPHA CHAIN"/>
    <property type="match status" value="1"/>
</dbReference>
<dbReference type="SUPFAM" id="SSF51366">
    <property type="entry name" value="Ribulose-phoshate binding barrel"/>
    <property type="match status" value="1"/>
</dbReference>
<reference evidence="11 12" key="1">
    <citation type="submission" date="2016-10" db="EMBL/GenBank/DDBJ databases">
        <authorList>
            <person name="de Groot N.N."/>
        </authorList>
    </citation>
    <scope>NUCLEOTIDE SEQUENCE [LARGE SCALE GENOMIC DNA]</scope>
    <source>
        <strain evidence="11 12">DSM 25186</strain>
    </source>
</reference>
<evidence type="ECO:0000313" key="12">
    <source>
        <dbReference type="Proteomes" id="UP000198510"/>
    </source>
</evidence>
<dbReference type="PANTHER" id="PTHR43406:SF1">
    <property type="entry name" value="TRYPTOPHAN SYNTHASE ALPHA CHAIN, CHLOROPLASTIC"/>
    <property type="match status" value="1"/>
</dbReference>
<evidence type="ECO:0000256" key="10">
    <source>
        <dbReference type="RuleBase" id="RU003662"/>
    </source>
</evidence>
<dbReference type="AlphaFoldDB" id="A0A1G9IX65"/>
<evidence type="ECO:0000256" key="5">
    <source>
        <dbReference type="ARBA" id="ARBA00022822"/>
    </source>
</evidence>
<evidence type="ECO:0000256" key="2">
    <source>
        <dbReference type="ARBA" id="ARBA00004733"/>
    </source>
</evidence>
<evidence type="ECO:0000256" key="1">
    <source>
        <dbReference type="ARBA" id="ARBA00003365"/>
    </source>
</evidence>
<feature type="active site" description="Proton acceptor" evidence="9">
    <location>
        <position position="46"/>
    </location>
</feature>
<dbReference type="EC" id="4.2.1.20" evidence="9"/>
<comment type="subunit">
    <text evidence="3 9">Tetramer of two alpha and two beta chains.</text>
</comment>
<evidence type="ECO:0000256" key="7">
    <source>
        <dbReference type="ARBA" id="ARBA00023239"/>
    </source>
</evidence>
<protein>
    <recommendedName>
        <fullName evidence="9">Tryptophan synthase alpha chain</fullName>
        <ecNumber evidence="9">4.2.1.20</ecNumber>
    </recommendedName>
</protein>
<dbReference type="InterPro" id="IPR002028">
    <property type="entry name" value="Trp_synthase_suA"/>
</dbReference>
<dbReference type="STRING" id="1075417.SAMN05421823_105135"/>
<keyword evidence="12" id="KW-1185">Reference proteome</keyword>
<dbReference type="GO" id="GO:0005829">
    <property type="term" value="C:cytosol"/>
    <property type="evidence" value="ECO:0007669"/>
    <property type="project" value="TreeGrafter"/>
</dbReference>